<dbReference type="Pfam" id="PF00126">
    <property type="entry name" value="HTH_1"/>
    <property type="match status" value="1"/>
</dbReference>
<dbReference type="InterPro" id="IPR005119">
    <property type="entry name" value="LysR_subst-bd"/>
</dbReference>
<name>A0A2N7VRN9_9BURK</name>
<dbReference type="InterPro" id="IPR000847">
    <property type="entry name" value="LysR_HTH_N"/>
</dbReference>
<evidence type="ECO:0000313" key="7">
    <source>
        <dbReference type="Proteomes" id="UP000235616"/>
    </source>
</evidence>
<dbReference type="GO" id="GO:0032993">
    <property type="term" value="C:protein-DNA complex"/>
    <property type="evidence" value="ECO:0007669"/>
    <property type="project" value="TreeGrafter"/>
</dbReference>
<keyword evidence="3" id="KW-0238">DNA-binding</keyword>
<dbReference type="Pfam" id="PF03466">
    <property type="entry name" value="LysR_substrate"/>
    <property type="match status" value="1"/>
</dbReference>
<evidence type="ECO:0000256" key="4">
    <source>
        <dbReference type="ARBA" id="ARBA00023163"/>
    </source>
</evidence>
<accession>A0A2N7VRN9</accession>
<dbReference type="Gene3D" id="1.10.10.10">
    <property type="entry name" value="Winged helix-like DNA-binding domain superfamily/Winged helix DNA-binding domain"/>
    <property type="match status" value="1"/>
</dbReference>
<evidence type="ECO:0000259" key="5">
    <source>
        <dbReference type="PROSITE" id="PS50931"/>
    </source>
</evidence>
<dbReference type="InterPro" id="IPR036390">
    <property type="entry name" value="WH_DNA-bd_sf"/>
</dbReference>
<dbReference type="CDD" id="cd08414">
    <property type="entry name" value="PBP2_LTTR_aromatics_like"/>
    <property type="match status" value="1"/>
</dbReference>
<proteinExistence type="inferred from homology"/>
<gene>
    <name evidence="6" type="ORF">C0Z18_13305</name>
</gene>
<dbReference type="GO" id="GO:0003677">
    <property type="term" value="F:DNA binding"/>
    <property type="evidence" value="ECO:0007669"/>
    <property type="project" value="UniProtKB-KW"/>
</dbReference>
<dbReference type="GO" id="GO:0003700">
    <property type="term" value="F:DNA-binding transcription factor activity"/>
    <property type="evidence" value="ECO:0007669"/>
    <property type="project" value="InterPro"/>
</dbReference>
<evidence type="ECO:0000256" key="2">
    <source>
        <dbReference type="ARBA" id="ARBA00023015"/>
    </source>
</evidence>
<comment type="similarity">
    <text evidence="1">Belongs to the LysR transcriptional regulatory family.</text>
</comment>
<keyword evidence="4" id="KW-0804">Transcription</keyword>
<dbReference type="InterPro" id="IPR036388">
    <property type="entry name" value="WH-like_DNA-bd_sf"/>
</dbReference>
<protein>
    <submittedName>
        <fullName evidence="6">LysR family transcriptional regulator</fullName>
    </submittedName>
</protein>
<dbReference type="SUPFAM" id="SSF46785">
    <property type="entry name" value="Winged helix' DNA-binding domain"/>
    <property type="match status" value="1"/>
</dbReference>
<feature type="domain" description="HTH lysR-type" evidence="5">
    <location>
        <begin position="1"/>
        <end position="58"/>
    </location>
</feature>
<sequence>MELKLLRAFLTVSELGHFGRAADALHTSQPALSKQIGALETSLGARLFERGRHGAQLTRFGADFLPDATALVRDADDMLLRAKEASGGKRGRLRVGLCLSVLTIAPRLIADFRRLHPNVNVTLVDLSSAEQTRRLLAGTLDVGFMRISSSDELATFPIVEESLALAIPQEAKIKRLPADLNVLNEIGFVALTRARQAGTADQVDRWCAERGFIPRIVQEAQDVQSVLATVAAGVGVAFVPSRMGHLLRDATVLTLQGPHARWRVGLAWQAGREDVVTRHFVAFARAALKRQRAAPAAVATIA</sequence>
<dbReference type="Proteomes" id="UP000235616">
    <property type="component" value="Unassembled WGS sequence"/>
</dbReference>
<dbReference type="PRINTS" id="PR00039">
    <property type="entry name" value="HTHLYSR"/>
</dbReference>
<dbReference type="AlphaFoldDB" id="A0A2N7VRN9"/>
<dbReference type="RefSeq" id="WP_102645865.1">
    <property type="nucleotide sequence ID" value="NZ_PNYA01000010.1"/>
</dbReference>
<dbReference type="Gene3D" id="3.40.190.10">
    <property type="entry name" value="Periplasmic binding protein-like II"/>
    <property type="match status" value="2"/>
</dbReference>
<dbReference type="EMBL" id="PNYA01000010">
    <property type="protein sequence ID" value="PMS19792.1"/>
    <property type="molecule type" value="Genomic_DNA"/>
</dbReference>
<keyword evidence="7" id="KW-1185">Reference proteome</keyword>
<reference evidence="6 7" key="1">
    <citation type="submission" date="2018-01" db="EMBL/GenBank/DDBJ databases">
        <title>Whole genome analyses suggest that Burkholderia sensu lato contains two further novel genera in the rhizoxinica-symbiotica group Mycetohabitans gen. nov., and Trinickia gen. nov.: implications for the evolution of diazotrophy and nodulation in the Burkholderiaceae.</title>
        <authorList>
            <person name="Estrada-de los Santos P."/>
            <person name="Palmer M."/>
            <person name="Chavez-Ramirez B."/>
            <person name="Beukes C."/>
            <person name="Steenkamp E.T."/>
            <person name="Hirsch A.M."/>
            <person name="Manyaka P."/>
            <person name="Maluk M."/>
            <person name="Lafos M."/>
            <person name="Crook M."/>
            <person name="Gross E."/>
            <person name="Simon M.F."/>
            <person name="Bueno dos Reis Junior F."/>
            <person name="Poole P.S."/>
            <person name="Venter S.N."/>
            <person name="James E.K."/>
        </authorList>
    </citation>
    <scope>NUCLEOTIDE SEQUENCE [LARGE SCALE GENOMIC DNA]</scope>
    <source>
        <strain evidence="6 7">GIMN1.004</strain>
    </source>
</reference>
<dbReference type="PANTHER" id="PTHR30346">
    <property type="entry name" value="TRANSCRIPTIONAL DUAL REGULATOR HCAR-RELATED"/>
    <property type="match status" value="1"/>
</dbReference>
<dbReference type="FunFam" id="1.10.10.10:FF:000001">
    <property type="entry name" value="LysR family transcriptional regulator"/>
    <property type="match status" value="1"/>
</dbReference>
<evidence type="ECO:0000256" key="1">
    <source>
        <dbReference type="ARBA" id="ARBA00009437"/>
    </source>
</evidence>
<comment type="caution">
    <text evidence="6">The sequence shown here is derived from an EMBL/GenBank/DDBJ whole genome shotgun (WGS) entry which is preliminary data.</text>
</comment>
<evidence type="ECO:0000313" key="6">
    <source>
        <dbReference type="EMBL" id="PMS19792.1"/>
    </source>
</evidence>
<keyword evidence="2" id="KW-0805">Transcription regulation</keyword>
<dbReference type="PANTHER" id="PTHR30346:SF28">
    <property type="entry name" value="HTH-TYPE TRANSCRIPTIONAL REGULATOR CYNR"/>
    <property type="match status" value="1"/>
</dbReference>
<dbReference type="SUPFAM" id="SSF53850">
    <property type="entry name" value="Periplasmic binding protein-like II"/>
    <property type="match status" value="1"/>
</dbReference>
<dbReference type="PROSITE" id="PS50931">
    <property type="entry name" value="HTH_LYSR"/>
    <property type="match status" value="1"/>
</dbReference>
<organism evidence="6 7">
    <name type="scientific">Trinickia dabaoshanensis</name>
    <dbReference type="NCBI Taxonomy" id="564714"/>
    <lineage>
        <taxon>Bacteria</taxon>
        <taxon>Pseudomonadati</taxon>
        <taxon>Pseudomonadota</taxon>
        <taxon>Betaproteobacteria</taxon>
        <taxon>Burkholderiales</taxon>
        <taxon>Burkholderiaceae</taxon>
        <taxon>Trinickia</taxon>
    </lineage>
</organism>
<dbReference type="OrthoDB" id="9067838at2"/>
<evidence type="ECO:0000256" key="3">
    <source>
        <dbReference type="ARBA" id="ARBA00023125"/>
    </source>
</evidence>